<gene>
    <name evidence="7" type="primary">murI</name>
    <name evidence="8" type="ORF">D4A47_11505</name>
</gene>
<dbReference type="GO" id="GO:0008881">
    <property type="term" value="F:glutamate racemase activity"/>
    <property type="evidence" value="ECO:0007669"/>
    <property type="project" value="UniProtKB-UniRule"/>
</dbReference>
<evidence type="ECO:0000256" key="3">
    <source>
        <dbReference type="ARBA" id="ARBA00022960"/>
    </source>
</evidence>
<dbReference type="Pfam" id="PF01177">
    <property type="entry name" value="Asp_Glu_race"/>
    <property type="match status" value="1"/>
</dbReference>
<comment type="pathway">
    <text evidence="7">Cell wall biogenesis; peptidoglycan biosynthesis.</text>
</comment>
<dbReference type="GO" id="GO:0008360">
    <property type="term" value="P:regulation of cell shape"/>
    <property type="evidence" value="ECO:0007669"/>
    <property type="project" value="UniProtKB-KW"/>
</dbReference>
<dbReference type="GO" id="GO:0071555">
    <property type="term" value="P:cell wall organization"/>
    <property type="evidence" value="ECO:0007669"/>
    <property type="project" value="UniProtKB-KW"/>
</dbReference>
<comment type="function">
    <text evidence="7">Provides the (R)-glutamate required for cell wall biosynthesis.</text>
</comment>
<evidence type="ECO:0000256" key="1">
    <source>
        <dbReference type="ARBA" id="ARBA00001602"/>
    </source>
</evidence>
<reference evidence="8 9" key="1">
    <citation type="submission" date="2018-10" db="EMBL/GenBank/DDBJ databases">
        <title>Anaerotruncus faecis sp. nov., isolated from human feces.</title>
        <authorList>
            <person name="Wang Y.-J."/>
        </authorList>
    </citation>
    <scope>NUCLEOTIDE SEQUENCE [LARGE SCALE GENOMIC DNA]</scope>
    <source>
        <strain evidence="8 9">22A2-44</strain>
    </source>
</reference>
<dbReference type="PANTHER" id="PTHR21198">
    <property type="entry name" value="GLUTAMATE RACEMASE"/>
    <property type="match status" value="1"/>
</dbReference>
<proteinExistence type="inferred from homology"/>
<dbReference type="NCBIfam" id="TIGR00067">
    <property type="entry name" value="glut_race"/>
    <property type="match status" value="1"/>
</dbReference>
<comment type="caution">
    <text evidence="7">Lacks conserved residue(s) required for the propagation of feature annotation.</text>
</comment>
<dbReference type="HAMAP" id="MF_00258">
    <property type="entry name" value="Glu_racemase"/>
    <property type="match status" value="1"/>
</dbReference>
<sequence length="270" mass="28896">MDNRAIGVFDSGLGGLTTVRELRKLLPDERIVYFGDTGRVPYGNRSRETIRKYAMQDIRFLKRHEVKLVIAACGTVSSALTPELSAEAGVPFSGVVVPAAQAACAATVNGRIGVIGTTATVRSGAYGRAIRTINPDARTFGNACPLFVPLVENGFIEPDNEITAKVAEIYLKPMIDERVDTLILGCTHYPLIYDIIDRALGSRVTLIDAGKQVARWAQGYLAREDLLAGPGGGGTEFYVSDSPDGFSEIAGLFLGGDVKGDVTQIDLDTL</sequence>
<dbReference type="FunFam" id="3.40.50.1860:FF:000001">
    <property type="entry name" value="Glutamate racemase"/>
    <property type="match status" value="1"/>
</dbReference>
<evidence type="ECO:0000313" key="9">
    <source>
        <dbReference type="Proteomes" id="UP000276301"/>
    </source>
</evidence>
<feature type="binding site" evidence="7">
    <location>
        <begin position="10"/>
        <end position="11"/>
    </location>
    <ligand>
        <name>substrate</name>
    </ligand>
</feature>
<dbReference type="RefSeq" id="WP_121587380.1">
    <property type="nucleotide sequence ID" value="NZ_RCHT01000028.1"/>
</dbReference>
<keyword evidence="3 7" id="KW-0133">Cell shape</keyword>
<dbReference type="InterPro" id="IPR001920">
    <property type="entry name" value="Asp/Glu_race"/>
</dbReference>
<name>A0A498CKJ2_9FIRM</name>
<dbReference type="Proteomes" id="UP000276301">
    <property type="component" value="Unassembled WGS sequence"/>
</dbReference>
<evidence type="ECO:0000256" key="4">
    <source>
        <dbReference type="ARBA" id="ARBA00022984"/>
    </source>
</evidence>
<dbReference type="SUPFAM" id="SSF53681">
    <property type="entry name" value="Aspartate/glutamate racemase"/>
    <property type="match status" value="2"/>
</dbReference>
<keyword evidence="5 7" id="KW-0413">Isomerase</keyword>
<feature type="binding site" evidence="7">
    <location>
        <begin position="187"/>
        <end position="188"/>
    </location>
    <ligand>
        <name>substrate</name>
    </ligand>
</feature>
<comment type="catalytic activity">
    <reaction evidence="1 7">
        <text>L-glutamate = D-glutamate</text>
        <dbReference type="Rhea" id="RHEA:12813"/>
        <dbReference type="ChEBI" id="CHEBI:29985"/>
        <dbReference type="ChEBI" id="CHEBI:29986"/>
        <dbReference type="EC" id="5.1.1.3"/>
    </reaction>
</comment>
<evidence type="ECO:0000256" key="5">
    <source>
        <dbReference type="ARBA" id="ARBA00023235"/>
    </source>
</evidence>
<evidence type="ECO:0000313" key="8">
    <source>
        <dbReference type="EMBL" id="RLL08715.1"/>
    </source>
</evidence>
<feature type="binding site" evidence="7">
    <location>
        <begin position="42"/>
        <end position="43"/>
    </location>
    <ligand>
        <name>substrate</name>
    </ligand>
</feature>
<protein>
    <recommendedName>
        <fullName evidence="2 7">Glutamate racemase</fullName>
        <ecNumber evidence="2 7">5.1.1.3</ecNumber>
    </recommendedName>
</protein>
<keyword evidence="4 7" id="KW-0573">Peptidoglycan synthesis</keyword>
<comment type="caution">
    <text evidence="8">The sequence shown here is derived from an EMBL/GenBank/DDBJ whole genome shotgun (WGS) entry which is preliminary data.</text>
</comment>
<dbReference type="Gene3D" id="3.40.50.1860">
    <property type="match status" value="2"/>
</dbReference>
<dbReference type="InterPro" id="IPR015942">
    <property type="entry name" value="Asp/Glu/hydantoin_racemase"/>
</dbReference>
<organism evidence="8 9">
    <name type="scientific">Anaerotruncus massiliensis</name>
    <name type="common">ex Liu et al. 2021</name>
    <dbReference type="NCBI Taxonomy" id="2321404"/>
    <lineage>
        <taxon>Bacteria</taxon>
        <taxon>Bacillati</taxon>
        <taxon>Bacillota</taxon>
        <taxon>Clostridia</taxon>
        <taxon>Eubacteriales</taxon>
        <taxon>Oscillospiraceae</taxon>
        <taxon>Anaerotruncus</taxon>
    </lineage>
</organism>
<dbReference type="InterPro" id="IPR033134">
    <property type="entry name" value="Asp/Glu_racemase_AS_2"/>
</dbReference>
<comment type="similarity">
    <text evidence="7">Belongs to the aspartate/glutamate racemases family.</text>
</comment>
<dbReference type="PANTHER" id="PTHR21198:SF2">
    <property type="entry name" value="GLUTAMATE RACEMASE"/>
    <property type="match status" value="1"/>
</dbReference>
<accession>A0A498CKJ2</accession>
<evidence type="ECO:0000256" key="7">
    <source>
        <dbReference type="HAMAP-Rule" id="MF_00258"/>
    </source>
</evidence>
<dbReference type="EMBL" id="RCHT01000028">
    <property type="protein sequence ID" value="RLL08715.1"/>
    <property type="molecule type" value="Genomic_DNA"/>
</dbReference>
<feature type="active site" description="Proton donor/acceptor" evidence="7">
    <location>
        <position position="186"/>
    </location>
</feature>
<feature type="active site" description="Proton donor/acceptor" evidence="7">
    <location>
        <position position="73"/>
    </location>
</feature>
<keyword evidence="9" id="KW-1185">Reference proteome</keyword>
<dbReference type="GO" id="GO:0009252">
    <property type="term" value="P:peptidoglycan biosynthetic process"/>
    <property type="evidence" value="ECO:0007669"/>
    <property type="project" value="UniProtKB-UniRule"/>
</dbReference>
<dbReference type="AlphaFoldDB" id="A0A498CKJ2"/>
<dbReference type="EC" id="5.1.1.3" evidence="2 7"/>
<dbReference type="PROSITE" id="PS00924">
    <property type="entry name" value="ASP_GLU_RACEMASE_2"/>
    <property type="match status" value="1"/>
</dbReference>
<keyword evidence="6 7" id="KW-0961">Cell wall biogenesis/degradation</keyword>
<evidence type="ECO:0000256" key="2">
    <source>
        <dbReference type="ARBA" id="ARBA00013090"/>
    </source>
</evidence>
<dbReference type="UniPathway" id="UPA00219"/>
<dbReference type="InterPro" id="IPR004391">
    <property type="entry name" value="Glu_race"/>
</dbReference>
<evidence type="ECO:0000256" key="6">
    <source>
        <dbReference type="ARBA" id="ARBA00023316"/>
    </source>
</evidence>